<comment type="caution">
    <text evidence="8">The sequence shown here is derived from an EMBL/GenBank/DDBJ whole genome shotgun (WGS) entry which is preliminary data.</text>
</comment>
<accession>A0ABW8A0Q5</accession>
<evidence type="ECO:0000313" key="9">
    <source>
        <dbReference type="Proteomes" id="UP001612928"/>
    </source>
</evidence>
<dbReference type="PROSITE" id="PS00108">
    <property type="entry name" value="PROTEIN_KINASE_ST"/>
    <property type="match status" value="1"/>
</dbReference>
<keyword evidence="9" id="KW-1185">Reference proteome</keyword>
<evidence type="ECO:0000256" key="3">
    <source>
        <dbReference type="ARBA" id="ARBA00022741"/>
    </source>
</evidence>
<dbReference type="Proteomes" id="UP001612928">
    <property type="component" value="Unassembled WGS sequence"/>
</dbReference>
<dbReference type="PANTHER" id="PTHR43671">
    <property type="entry name" value="SERINE/THREONINE-PROTEIN KINASE NEK"/>
    <property type="match status" value="1"/>
</dbReference>
<evidence type="ECO:0000256" key="1">
    <source>
        <dbReference type="ARBA" id="ARBA00012513"/>
    </source>
</evidence>
<dbReference type="InterPro" id="IPR050660">
    <property type="entry name" value="NEK_Ser/Thr_kinase"/>
</dbReference>
<evidence type="ECO:0000256" key="4">
    <source>
        <dbReference type="ARBA" id="ARBA00022777"/>
    </source>
</evidence>
<feature type="region of interest" description="Disordered" evidence="6">
    <location>
        <begin position="331"/>
        <end position="420"/>
    </location>
</feature>
<evidence type="ECO:0000259" key="7">
    <source>
        <dbReference type="PROSITE" id="PS50011"/>
    </source>
</evidence>
<dbReference type="PROSITE" id="PS50011">
    <property type="entry name" value="PROTEIN_KINASE_DOM"/>
    <property type="match status" value="1"/>
</dbReference>
<sequence length="489" mass="51226">MFAPRPEDPRAIGPYRIDGRIGAGGQGTVYAGRAADGVLVAVKLLHPHLVSDDRARARFLSEVETAKRVAPFCTAQILDSGYAGRSPYIVSEFVNGPSLQESVRENGPRGAAALQRLAINTATALAAIHAGGVVHRDFKPANVLLGPDGPVVIDFGISRALDLSQSVVTSQPIGSPAYMAPEQVAGEHVGPAADMFAWAATMIYAATGRLAFGGDSIPAILQLILRGEPDLGHVESRLRRVLRECLAKEPARRPSAAQVVERLRALPAPSWQAVPAGSTRRARVLGVSSASVALLTLTAIGYHLTAPGAPPQSATSPQPITATSAVASTFTAAGSPSPDATRPGSITRTAASEKTGRVRTDAPSPSPASRRSASPTRRAEPTTSSRSPRTPETTTREPTTRSPSPVRQSTSRPAVEPSTGTVTWSDAHAYCKAQGHFMAGGTWNAMRCQGSDVAVTPTTLCRWKYPGYANAVGEQPPSGYSQQATCRLS</sequence>
<dbReference type="EC" id="2.7.11.1" evidence="1"/>
<dbReference type="SUPFAM" id="SSF56112">
    <property type="entry name" value="Protein kinase-like (PK-like)"/>
    <property type="match status" value="1"/>
</dbReference>
<evidence type="ECO:0000256" key="2">
    <source>
        <dbReference type="ARBA" id="ARBA00022679"/>
    </source>
</evidence>
<dbReference type="Gene3D" id="3.30.200.20">
    <property type="entry name" value="Phosphorylase Kinase, domain 1"/>
    <property type="match status" value="1"/>
</dbReference>
<dbReference type="InterPro" id="IPR011009">
    <property type="entry name" value="Kinase-like_dom_sf"/>
</dbReference>
<evidence type="ECO:0000256" key="5">
    <source>
        <dbReference type="ARBA" id="ARBA00022840"/>
    </source>
</evidence>
<dbReference type="InterPro" id="IPR000719">
    <property type="entry name" value="Prot_kinase_dom"/>
</dbReference>
<name>A0ABW8A0Q5_9ACTN</name>
<feature type="compositionally biased region" description="Low complexity" evidence="6">
    <location>
        <begin position="367"/>
        <end position="393"/>
    </location>
</feature>
<gene>
    <name evidence="8" type="ORF">ACIBP5_10250</name>
</gene>
<evidence type="ECO:0000256" key="6">
    <source>
        <dbReference type="SAM" id="MobiDB-lite"/>
    </source>
</evidence>
<organism evidence="8 9">
    <name type="scientific">Nonomuraea indica</name>
    <dbReference type="NCBI Taxonomy" id="1581193"/>
    <lineage>
        <taxon>Bacteria</taxon>
        <taxon>Bacillati</taxon>
        <taxon>Actinomycetota</taxon>
        <taxon>Actinomycetes</taxon>
        <taxon>Streptosporangiales</taxon>
        <taxon>Streptosporangiaceae</taxon>
        <taxon>Nonomuraea</taxon>
    </lineage>
</organism>
<keyword evidence="5" id="KW-0067">ATP-binding</keyword>
<protein>
    <recommendedName>
        <fullName evidence="1">non-specific serine/threonine protein kinase</fullName>
        <ecNumber evidence="1">2.7.11.1</ecNumber>
    </recommendedName>
</protein>
<keyword evidence="4 8" id="KW-0418">Kinase</keyword>
<dbReference type="GO" id="GO:0016301">
    <property type="term" value="F:kinase activity"/>
    <property type="evidence" value="ECO:0007669"/>
    <property type="project" value="UniProtKB-KW"/>
</dbReference>
<dbReference type="CDD" id="cd14014">
    <property type="entry name" value="STKc_PknB_like"/>
    <property type="match status" value="1"/>
</dbReference>
<keyword evidence="3" id="KW-0547">Nucleotide-binding</keyword>
<keyword evidence="2" id="KW-0808">Transferase</keyword>
<dbReference type="InterPro" id="IPR008271">
    <property type="entry name" value="Ser/Thr_kinase_AS"/>
</dbReference>
<reference evidence="8 9" key="1">
    <citation type="submission" date="2024-10" db="EMBL/GenBank/DDBJ databases">
        <title>The Natural Products Discovery Center: Release of the First 8490 Sequenced Strains for Exploring Actinobacteria Biosynthetic Diversity.</title>
        <authorList>
            <person name="Kalkreuter E."/>
            <person name="Kautsar S.A."/>
            <person name="Yang D."/>
            <person name="Bader C.D."/>
            <person name="Teijaro C.N."/>
            <person name="Fluegel L."/>
            <person name="Davis C.M."/>
            <person name="Simpson J.R."/>
            <person name="Lauterbach L."/>
            <person name="Steele A.D."/>
            <person name="Gui C."/>
            <person name="Meng S."/>
            <person name="Li G."/>
            <person name="Viehrig K."/>
            <person name="Ye F."/>
            <person name="Su P."/>
            <person name="Kiefer A.F."/>
            <person name="Nichols A."/>
            <person name="Cepeda A.J."/>
            <person name="Yan W."/>
            <person name="Fan B."/>
            <person name="Jiang Y."/>
            <person name="Adhikari A."/>
            <person name="Zheng C.-J."/>
            <person name="Schuster L."/>
            <person name="Cowan T.M."/>
            <person name="Smanski M.J."/>
            <person name="Chevrette M.G."/>
            <person name="De Carvalho L.P.S."/>
            <person name="Shen B."/>
        </authorList>
    </citation>
    <scope>NUCLEOTIDE SEQUENCE [LARGE SCALE GENOMIC DNA]</scope>
    <source>
        <strain evidence="8 9">NPDC049503</strain>
    </source>
</reference>
<dbReference type="RefSeq" id="WP_397020052.1">
    <property type="nucleotide sequence ID" value="NZ_JBITMB010000002.1"/>
</dbReference>
<dbReference type="Gene3D" id="1.10.510.10">
    <property type="entry name" value="Transferase(Phosphotransferase) domain 1"/>
    <property type="match status" value="1"/>
</dbReference>
<feature type="domain" description="Protein kinase" evidence="7">
    <location>
        <begin position="15"/>
        <end position="266"/>
    </location>
</feature>
<dbReference type="PANTHER" id="PTHR43671:SF13">
    <property type="entry name" value="SERINE_THREONINE-PROTEIN KINASE NEK2"/>
    <property type="match status" value="1"/>
</dbReference>
<dbReference type="EMBL" id="JBITMB010000002">
    <property type="protein sequence ID" value="MFI7440333.1"/>
    <property type="molecule type" value="Genomic_DNA"/>
</dbReference>
<dbReference type="Pfam" id="PF00069">
    <property type="entry name" value="Pkinase"/>
    <property type="match status" value="1"/>
</dbReference>
<evidence type="ECO:0000313" key="8">
    <source>
        <dbReference type="EMBL" id="MFI7440333.1"/>
    </source>
</evidence>
<proteinExistence type="predicted"/>
<feature type="compositionally biased region" description="Polar residues" evidence="6">
    <location>
        <begin position="406"/>
        <end position="420"/>
    </location>
</feature>